<feature type="compositionally biased region" description="Pro residues" evidence="1">
    <location>
        <begin position="326"/>
        <end position="337"/>
    </location>
</feature>
<feature type="domain" description="DZANK-type" evidence="2">
    <location>
        <begin position="363"/>
        <end position="410"/>
    </location>
</feature>
<evidence type="ECO:0000313" key="4">
    <source>
        <dbReference type="EMBL" id="HJC67035.1"/>
    </source>
</evidence>
<feature type="region of interest" description="Disordered" evidence="1">
    <location>
        <begin position="320"/>
        <end position="345"/>
    </location>
</feature>
<organism evidence="4 5">
    <name type="scientific">Candidatus Enterocloster excrementigallinarum</name>
    <dbReference type="NCBI Taxonomy" id="2838558"/>
    <lineage>
        <taxon>Bacteria</taxon>
        <taxon>Bacillati</taxon>
        <taxon>Bacillota</taxon>
        <taxon>Clostridia</taxon>
        <taxon>Lachnospirales</taxon>
        <taxon>Lachnospiraceae</taxon>
        <taxon>Enterocloster</taxon>
    </lineage>
</organism>
<evidence type="ECO:0000259" key="2">
    <source>
        <dbReference type="Pfam" id="PF12773"/>
    </source>
</evidence>
<dbReference type="CDD" id="cd03408">
    <property type="entry name" value="SPFH_like_u1"/>
    <property type="match status" value="1"/>
</dbReference>
<protein>
    <submittedName>
        <fullName evidence="4">SPFH domain-containing protein</fullName>
    </submittedName>
</protein>
<evidence type="ECO:0000259" key="3">
    <source>
        <dbReference type="Pfam" id="PF13421"/>
    </source>
</evidence>
<dbReference type="InterPro" id="IPR036013">
    <property type="entry name" value="Band_7/SPFH_dom_sf"/>
</dbReference>
<dbReference type="PANTHER" id="PTHR37826:SF2">
    <property type="entry name" value="ZINC-RIBBON DOMAIN-CONTAINING PROTEIN"/>
    <property type="match status" value="1"/>
</dbReference>
<dbReference type="PANTHER" id="PTHR37826">
    <property type="entry name" value="FLOTILLIN BAND_7_5 DOMAIN PROTEIN"/>
    <property type="match status" value="1"/>
</dbReference>
<reference evidence="4" key="2">
    <citation type="submission" date="2021-04" db="EMBL/GenBank/DDBJ databases">
        <authorList>
            <person name="Gilroy R."/>
        </authorList>
    </citation>
    <scope>NUCLEOTIDE SEQUENCE</scope>
    <source>
        <strain evidence="4">CHK198-12963</strain>
    </source>
</reference>
<accession>A0A9D2PXH2</accession>
<feature type="domain" description="SPFH" evidence="3">
    <location>
        <begin position="25"/>
        <end position="219"/>
    </location>
</feature>
<dbReference type="Proteomes" id="UP000823863">
    <property type="component" value="Unassembled WGS sequence"/>
</dbReference>
<dbReference type="Pfam" id="PF13421">
    <property type="entry name" value="Band_7_1"/>
    <property type="match status" value="1"/>
</dbReference>
<dbReference type="SUPFAM" id="SSF117892">
    <property type="entry name" value="Band 7/SPFH domain"/>
    <property type="match status" value="1"/>
</dbReference>
<dbReference type="Pfam" id="PF12773">
    <property type="entry name" value="DZR"/>
    <property type="match status" value="1"/>
</dbReference>
<comment type="caution">
    <text evidence="4">The sequence shown here is derived from an EMBL/GenBank/DDBJ whole genome shotgun (WGS) entry which is preliminary data.</text>
</comment>
<sequence length="415" mass="45325">MALDILKIIKYEGGPDQLVWKHPAEDFNTGSQLIVHESQEAIFFKNGQALDLFGPGRYTLSTQNIPLLSKLINLPTGGESPFHCEVYFINKADILEVFWGTPNTLPVQDPVYQVIFPIRARGQMALRIFDSASLVTKMVGTTDGLNKEQASGKLRAYLIGHVKQMISEYMNGNKVTIFDINTKLVEISEQLWGKARELYQEYGMDVVNFIVEDISVPEDDPNYRELQKALSQANAEAVKMQRLGYSYQEKRTYDILQDAAQNEGTSSELMGAGMGMGMGLNLGGMFGGAMGGAMQQMNSGMWQGGYGYSGYGQPMGGAGMYGQPQPVQPQVPQPQPPQFQTAQNQPAQTQVNQAENSGAAVFCPECGGRIQPGAKFCMNCGAKLGQPEQPVCPSCHAPVQPGAKFCMNCGTKLTE</sequence>
<proteinExistence type="predicted"/>
<dbReference type="InterPro" id="IPR025874">
    <property type="entry name" value="DZR"/>
</dbReference>
<evidence type="ECO:0000256" key="1">
    <source>
        <dbReference type="SAM" id="MobiDB-lite"/>
    </source>
</evidence>
<name>A0A9D2PXH2_9FIRM</name>
<evidence type="ECO:0000313" key="5">
    <source>
        <dbReference type="Proteomes" id="UP000823863"/>
    </source>
</evidence>
<gene>
    <name evidence="4" type="ORF">H9931_10040</name>
</gene>
<dbReference type="AlphaFoldDB" id="A0A9D2PXH2"/>
<dbReference type="EMBL" id="DWWB01000055">
    <property type="protein sequence ID" value="HJC67035.1"/>
    <property type="molecule type" value="Genomic_DNA"/>
</dbReference>
<dbReference type="InterPro" id="IPR033880">
    <property type="entry name" value="SPFH_YdjI"/>
</dbReference>
<reference evidence="4" key="1">
    <citation type="journal article" date="2021" name="PeerJ">
        <title>Extensive microbial diversity within the chicken gut microbiome revealed by metagenomics and culture.</title>
        <authorList>
            <person name="Gilroy R."/>
            <person name="Ravi A."/>
            <person name="Getino M."/>
            <person name="Pursley I."/>
            <person name="Horton D.L."/>
            <person name="Alikhan N.F."/>
            <person name="Baker D."/>
            <person name="Gharbi K."/>
            <person name="Hall N."/>
            <person name="Watson M."/>
            <person name="Adriaenssens E.M."/>
            <person name="Foster-Nyarko E."/>
            <person name="Jarju S."/>
            <person name="Secka A."/>
            <person name="Antonio M."/>
            <person name="Oren A."/>
            <person name="Chaudhuri R.R."/>
            <person name="La Ragione R."/>
            <person name="Hildebrand F."/>
            <person name="Pallen M.J."/>
        </authorList>
    </citation>
    <scope>NUCLEOTIDE SEQUENCE</scope>
    <source>
        <strain evidence="4">CHK198-12963</strain>
    </source>
</reference>